<evidence type="ECO:0000313" key="3">
    <source>
        <dbReference type="EMBL" id="WUS56069.1"/>
    </source>
</evidence>
<reference evidence="3 4" key="1">
    <citation type="submission" date="2022-10" db="EMBL/GenBank/DDBJ databases">
        <title>The complete genomes of actinobacterial strains from the NBC collection.</title>
        <authorList>
            <person name="Joergensen T.S."/>
            <person name="Alvarez Arevalo M."/>
            <person name="Sterndorff E.B."/>
            <person name="Faurdal D."/>
            <person name="Vuksanovic O."/>
            <person name="Mourched A.-S."/>
            <person name="Charusanti P."/>
            <person name="Shaw S."/>
            <person name="Blin K."/>
            <person name="Weber T."/>
        </authorList>
    </citation>
    <scope>NUCLEOTIDE SEQUENCE [LARGE SCALE GENOMIC DNA]</scope>
    <source>
        <strain evidence="3 4">NBC_01247</strain>
    </source>
</reference>
<feature type="transmembrane region" description="Helical" evidence="2">
    <location>
        <begin position="37"/>
        <end position="55"/>
    </location>
</feature>
<gene>
    <name evidence="3" type="ORF">OG469_11355</name>
</gene>
<dbReference type="Proteomes" id="UP001432014">
    <property type="component" value="Chromosome"/>
</dbReference>
<keyword evidence="2" id="KW-1133">Transmembrane helix</keyword>
<dbReference type="EMBL" id="CP108482">
    <property type="protein sequence ID" value="WUS56069.1"/>
    <property type="molecule type" value="Genomic_DNA"/>
</dbReference>
<name>A0ABZ1W5N0_9ACTN</name>
<dbReference type="RefSeq" id="WP_329499315.1">
    <property type="nucleotide sequence ID" value="NZ_CP108460.1"/>
</dbReference>
<sequence length="132" mass="13781">MSTPPVSGTPHPLPEFPPGVTTEPPARPSAGKKVKKALGILLVAVVAFLAFGYFVQDDPSIAEAGNCVHNSGSSDKPKVAIVDCGAADADFKVLKVVRNTSDTKACESVEEVEAAYLEDSSDPFVLCLGKNH</sequence>
<feature type="region of interest" description="Disordered" evidence="1">
    <location>
        <begin position="1"/>
        <end position="30"/>
    </location>
</feature>
<accession>A0ABZ1W5N0</accession>
<evidence type="ECO:0000256" key="2">
    <source>
        <dbReference type="SAM" id="Phobius"/>
    </source>
</evidence>
<protein>
    <submittedName>
        <fullName evidence="3">Uncharacterized protein</fullName>
    </submittedName>
</protein>
<keyword evidence="2" id="KW-0812">Transmembrane</keyword>
<proteinExistence type="predicted"/>
<keyword evidence="2" id="KW-0472">Membrane</keyword>
<keyword evidence="4" id="KW-1185">Reference proteome</keyword>
<evidence type="ECO:0000256" key="1">
    <source>
        <dbReference type="SAM" id="MobiDB-lite"/>
    </source>
</evidence>
<evidence type="ECO:0000313" key="4">
    <source>
        <dbReference type="Proteomes" id="UP001432014"/>
    </source>
</evidence>
<organism evidence="3 4">
    <name type="scientific">Kitasatospora herbaricolor</name>
    <dbReference type="NCBI Taxonomy" id="68217"/>
    <lineage>
        <taxon>Bacteria</taxon>
        <taxon>Bacillati</taxon>
        <taxon>Actinomycetota</taxon>
        <taxon>Actinomycetes</taxon>
        <taxon>Kitasatosporales</taxon>
        <taxon>Streptomycetaceae</taxon>
        <taxon>Kitasatospora</taxon>
    </lineage>
</organism>